<dbReference type="Gene3D" id="1.10.418.10">
    <property type="entry name" value="Calponin-like domain"/>
    <property type="match status" value="1"/>
</dbReference>
<organism evidence="3 4">
    <name type="scientific">Entomortierella chlamydospora</name>
    <dbReference type="NCBI Taxonomy" id="101097"/>
    <lineage>
        <taxon>Eukaryota</taxon>
        <taxon>Fungi</taxon>
        <taxon>Fungi incertae sedis</taxon>
        <taxon>Mucoromycota</taxon>
        <taxon>Mortierellomycotina</taxon>
        <taxon>Mortierellomycetes</taxon>
        <taxon>Mortierellales</taxon>
        <taxon>Mortierellaceae</taxon>
        <taxon>Entomortierella</taxon>
    </lineage>
</organism>
<keyword evidence="4" id="KW-1185">Reference proteome</keyword>
<dbReference type="InterPro" id="IPR036872">
    <property type="entry name" value="CH_dom_sf"/>
</dbReference>
<evidence type="ECO:0000313" key="3">
    <source>
        <dbReference type="EMBL" id="KAG0019269.1"/>
    </source>
</evidence>
<dbReference type="PROSITE" id="PS50021">
    <property type="entry name" value="CH"/>
    <property type="match status" value="1"/>
</dbReference>
<dbReference type="EMBL" id="JAAAID010000299">
    <property type="protein sequence ID" value="KAG0019269.1"/>
    <property type="molecule type" value="Genomic_DNA"/>
</dbReference>
<accession>A0A9P6N0E7</accession>
<evidence type="ECO:0000256" key="1">
    <source>
        <dbReference type="SAM" id="MobiDB-lite"/>
    </source>
</evidence>
<reference evidence="3" key="1">
    <citation type="journal article" date="2020" name="Fungal Divers.">
        <title>Resolving the Mortierellaceae phylogeny through synthesis of multi-gene phylogenetics and phylogenomics.</title>
        <authorList>
            <person name="Vandepol N."/>
            <person name="Liber J."/>
            <person name="Desiro A."/>
            <person name="Na H."/>
            <person name="Kennedy M."/>
            <person name="Barry K."/>
            <person name="Grigoriev I.V."/>
            <person name="Miller A.N."/>
            <person name="O'Donnell K."/>
            <person name="Stajich J.E."/>
            <person name="Bonito G."/>
        </authorList>
    </citation>
    <scope>NUCLEOTIDE SEQUENCE</scope>
    <source>
        <strain evidence="3">NRRL 2769</strain>
    </source>
</reference>
<feature type="region of interest" description="Disordered" evidence="1">
    <location>
        <begin position="96"/>
        <end position="125"/>
    </location>
</feature>
<evidence type="ECO:0000259" key="2">
    <source>
        <dbReference type="PROSITE" id="PS50021"/>
    </source>
</evidence>
<dbReference type="SUPFAM" id="SSF47576">
    <property type="entry name" value="Calponin-homology domain, CH-domain"/>
    <property type="match status" value="1"/>
</dbReference>
<gene>
    <name evidence="3" type="ORF">BGZ80_006049</name>
</gene>
<dbReference type="Pfam" id="PF00307">
    <property type="entry name" value="CH"/>
    <property type="match status" value="1"/>
</dbReference>
<evidence type="ECO:0000313" key="4">
    <source>
        <dbReference type="Proteomes" id="UP000703661"/>
    </source>
</evidence>
<dbReference type="AlphaFoldDB" id="A0A9P6N0E7"/>
<name>A0A9P6N0E7_9FUNG</name>
<protein>
    <recommendedName>
        <fullName evidence="2">Calponin-homology (CH) domain-containing protein</fullName>
    </recommendedName>
</protein>
<proteinExistence type="predicted"/>
<dbReference type="InterPro" id="IPR001715">
    <property type="entry name" value="CH_dom"/>
</dbReference>
<dbReference type="Proteomes" id="UP000703661">
    <property type="component" value="Unassembled WGS sequence"/>
</dbReference>
<feature type="domain" description="Calponin-homology (CH)" evidence="2">
    <location>
        <begin position="1"/>
        <end position="96"/>
    </location>
</feature>
<comment type="caution">
    <text evidence="3">The sequence shown here is derived from an EMBL/GenBank/DDBJ whole genome shotgun (WGS) entry which is preliminary data.</text>
</comment>
<sequence>MNRNLPESVGPVDDITQSLRSGVVLVRLVEQLSGEQVDKRIPNATYTLQMLENLLTAFKFMDRVGISTEGYTVKDIFNGNEEKIVQMFENIRAQFPGDAPQSYTNEANGNSPQQRSQGQYANGSEYEALYDEAARTIS</sequence>
<feature type="compositionally biased region" description="Polar residues" evidence="1">
    <location>
        <begin position="101"/>
        <end position="122"/>
    </location>
</feature>